<comment type="caution">
    <text evidence="1">The sequence shown here is derived from an EMBL/GenBank/DDBJ whole genome shotgun (WGS) entry which is preliminary data.</text>
</comment>
<dbReference type="STRING" id="1802532.A2210_01830"/>
<organism evidence="1 2">
    <name type="scientific">Candidatus Woesebacteria bacterium RIFOXYA1_FULL_40_18</name>
    <dbReference type="NCBI Taxonomy" id="1802532"/>
    <lineage>
        <taxon>Bacteria</taxon>
        <taxon>Candidatus Woeseibacteriota</taxon>
    </lineage>
</organism>
<dbReference type="Proteomes" id="UP000177855">
    <property type="component" value="Unassembled WGS sequence"/>
</dbReference>
<dbReference type="EMBL" id="MGHS01000023">
    <property type="protein sequence ID" value="OGM76593.1"/>
    <property type="molecule type" value="Genomic_DNA"/>
</dbReference>
<evidence type="ECO:0000313" key="1">
    <source>
        <dbReference type="EMBL" id="OGM76593.1"/>
    </source>
</evidence>
<protein>
    <submittedName>
        <fullName evidence="1">Uncharacterized protein</fullName>
    </submittedName>
</protein>
<accession>A0A1F8CJP9</accession>
<proteinExistence type="predicted"/>
<sequence>MDTKILNQIEEKFSFPPENWERLIDLWKNDQPISFISWECPPRQIKEDKKNGRWVNFDIDINSVVEGKKLDKYTELPRMTTQHGKEKWFIKNIILKNPNTTYTKIVADTNAVYLFIKSRKILGDKKIRYLSEKFRGLLIKKGKILLRKYLPPVKLYTDFQKKFVKDYEMFFNFIYKSFLKDKSELVSSDILDAWKDCMINHIGMTKKDKIEQLNVMKRVIASYAAEGMVFEILNRSKILPNPVWVNWEEIPNMAKTTNILRLRYGIEPMPIIYFVQK</sequence>
<name>A0A1F8CJP9_9BACT</name>
<gene>
    <name evidence="1" type="ORF">A2210_01830</name>
</gene>
<evidence type="ECO:0000313" key="2">
    <source>
        <dbReference type="Proteomes" id="UP000177855"/>
    </source>
</evidence>
<reference evidence="1 2" key="1">
    <citation type="journal article" date="2016" name="Nat. Commun.">
        <title>Thousands of microbial genomes shed light on interconnected biogeochemical processes in an aquifer system.</title>
        <authorList>
            <person name="Anantharaman K."/>
            <person name="Brown C.T."/>
            <person name="Hug L.A."/>
            <person name="Sharon I."/>
            <person name="Castelle C.J."/>
            <person name="Probst A.J."/>
            <person name="Thomas B.C."/>
            <person name="Singh A."/>
            <person name="Wilkins M.J."/>
            <person name="Karaoz U."/>
            <person name="Brodie E.L."/>
            <person name="Williams K.H."/>
            <person name="Hubbard S.S."/>
            <person name="Banfield J.F."/>
        </authorList>
    </citation>
    <scope>NUCLEOTIDE SEQUENCE [LARGE SCALE GENOMIC DNA]</scope>
</reference>
<dbReference type="AlphaFoldDB" id="A0A1F8CJP9"/>